<dbReference type="KEGG" id="luo:HHL09_15770"/>
<evidence type="ECO:0000313" key="2">
    <source>
        <dbReference type="EMBL" id="QJE97181.1"/>
    </source>
</evidence>
<reference evidence="2 3" key="1">
    <citation type="submission" date="2020-04" db="EMBL/GenBank/DDBJ databases">
        <title>Luteolibacter sp. G-1-1-1 isolated from soil.</title>
        <authorList>
            <person name="Dahal R.H."/>
        </authorList>
    </citation>
    <scope>NUCLEOTIDE SEQUENCE [LARGE SCALE GENOMIC DNA]</scope>
    <source>
        <strain evidence="2 3">G-1-1-1</strain>
    </source>
</reference>
<sequence>MLLIGAILSALSEWVQFAPMFGVIASLILGAYLIATYFEIIETTATGSNEAPMFPNVSNVWEDLVWPMLKSVIVFFASFAPVLIYTYGVDEAHQQKGLVFALLGFGAIYFPMAMMAVVVLGYLGAISPHIVFPAIIRAGGLYWLAVFLFALLFMFEMFLGGLVAGIPIAGTLIMAAVGIIVMMLNGRILGIIYRERREEMGWI</sequence>
<feature type="transmembrane region" description="Helical" evidence="1">
    <location>
        <begin position="130"/>
        <end position="155"/>
    </location>
</feature>
<evidence type="ECO:0000256" key="1">
    <source>
        <dbReference type="SAM" id="Phobius"/>
    </source>
</evidence>
<proteinExistence type="predicted"/>
<name>A0A858RKQ5_9BACT</name>
<keyword evidence="1" id="KW-1133">Transmembrane helix</keyword>
<keyword evidence="1" id="KW-0812">Transmembrane</keyword>
<dbReference type="Proteomes" id="UP000501812">
    <property type="component" value="Chromosome"/>
</dbReference>
<accession>A0A858RKQ5</accession>
<evidence type="ECO:0008006" key="4">
    <source>
        <dbReference type="Google" id="ProtNLM"/>
    </source>
</evidence>
<gene>
    <name evidence="2" type="ORF">HHL09_15770</name>
</gene>
<evidence type="ECO:0000313" key="3">
    <source>
        <dbReference type="Proteomes" id="UP000501812"/>
    </source>
</evidence>
<dbReference type="RefSeq" id="WP_169455581.1">
    <property type="nucleotide sequence ID" value="NZ_CP051774.1"/>
</dbReference>
<keyword evidence="1" id="KW-0472">Membrane</keyword>
<dbReference type="AlphaFoldDB" id="A0A858RKQ5"/>
<feature type="transmembrane region" description="Helical" evidence="1">
    <location>
        <begin position="98"/>
        <end position="124"/>
    </location>
</feature>
<protein>
    <recommendedName>
        <fullName evidence="4">DUF4013 domain-containing protein</fullName>
    </recommendedName>
</protein>
<feature type="transmembrane region" description="Helical" evidence="1">
    <location>
        <begin position="64"/>
        <end position="86"/>
    </location>
</feature>
<feature type="transmembrane region" description="Helical" evidence="1">
    <location>
        <begin position="162"/>
        <end position="184"/>
    </location>
</feature>
<organism evidence="2 3">
    <name type="scientific">Luteolibacter luteus</name>
    <dbReference type="NCBI Taxonomy" id="2728835"/>
    <lineage>
        <taxon>Bacteria</taxon>
        <taxon>Pseudomonadati</taxon>
        <taxon>Verrucomicrobiota</taxon>
        <taxon>Verrucomicrobiia</taxon>
        <taxon>Verrucomicrobiales</taxon>
        <taxon>Verrucomicrobiaceae</taxon>
        <taxon>Luteolibacter</taxon>
    </lineage>
</organism>
<keyword evidence="3" id="KW-1185">Reference proteome</keyword>
<dbReference type="EMBL" id="CP051774">
    <property type="protein sequence ID" value="QJE97181.1"/>
    <property type="molecule type" value="Genomic_DNA"/>
</dbReference>